<dbReference type="PATRIC" id="fig|1230338.3.peg.280"/>
<feature type="binding site" evidence="11">
    <location>
        <begin position="353"/>
        <end position="355"/>
    </location>
    <ligand>
        <name>(6S)-5,6,7,8-tetrahydrofolate</name>
        <dbReference type="ChEBI" id="CHEBI:57453"/>
    </ligand>
</feature>
<dbReference type="PROSITE" id="PS00096">
    <property type="entry name" value="SHMT"/>
    <property type="match status" value="1"/>
</dbReference>
<dbReference type="GO" id="GO:0030170">
    <property type="term" value="F:pyridoxal phosphate binding"/>
    <property type="evidence" value="ECO:0007669"/>
    <property type="project" value="UniProtKB-UniRule"/>
</dbReference>
<dbReference type="InterPro" id="IPR015421">
    <property type="entry name" value="PyrdxlP-dep_Trfase_major"/>
</dbReference>
<dbReference type="Gene3D" id="3.90.1150.10">
    <property type="entry name" value="Aspartate Aminotransferase, domain 1"/>
    <property type="match status" value="1"/>
</dbReference>
<keyword evidence="10 11" id="KW-0663">Pyridoxal phosphate</keyword>
<evidence type="ECO:0000256" key="6">
    <source>
        <dbReference type="ARBA" id="ARBA00022490"/>
    </source>
</evidence>
<feature type="binding site" evidence="11">
    <location>
        <position position="120"/>
    </location>
    <ligand>
        <name>(6S)-5,6,7,8-tetrahydrofolate</name>
        <dbReference type="ChEBI" id="CHEBI:57453"/>
    </ligand>
</feature>
<dbReference type="RefSeq" id="WP_009501400.1">
    <property type="nucleotide sequence ID" value="NZ_ANIN01000001.1"/>
</dbReference>
<dbReference type="UniPathway" id="UPA00193"/>
<dbReference type="GO" id="GO:0032259">
    <property type="term" value="P:methylation"/>
    <property type="evidence" value="ECO:0007669"/>
    <property type="project" value="UniProtKB-KW"/>
</dbReference>
<keyword evidence="9 11" id="KW-0808">Transferase</keyword>
<proteinExistence type="inferred from homology"/>
<dbReference type="InterPro" id="IPR019798">
    <property type="entry name" value="Ser_HO-MeTrfase_PLP_BS"/>
</dbReference>
<dbReference type="InterPro" id="IPR015424">
    <property type="entry name" value="PyrdxlP-dep_Trfase"/>
</dbReference>
<feature type="binding site" evidence="11">
    <location>
        <begin position="124"/>
        <end position="126"/>
    </location>
    <ligand>
        <name>(6S)-5,6,7,8-tetrahydrofolate</name>
        <dbReference type="ChEBI" id="CHEBI:57453"/>
    </ligand>
</feature>
<reference evidence="14 15" key="1">
    <citation type="journal article" date="2013" name="Genome Announc.">
        <title>Genome Sequence of Moraxella macacae 0408225, a Novel Bacterial Species Isolated from a Cynomolgus Macaque with Epistaxis.</title>
        <authorList>
            <person name="Ladner J.T."/>
            <person name="Whitehouse C.A."/>
            <person name="Koroleva G.I."/>
            <person name="Palacios G.F."/>
        </authorList>
    </citation>
    <scope>NUCLEOTIDE SEQUENCE [LARGE SCALE GENOMIC DNA]</scope>
    <source>
        <strain evidence="14 15">0408225</strain>
    </source>
</reference>
<dbReference type="EMBL" id="ANIN01000001">
    <property type="protein sequence ID" value="ELA08998.1"/>
    <property type="molecule type" value="Genomic_DNA"/>
</dbReference>
<dbReference type="CDD" id="cd00378">
    <property type="entry name" value="SHMT"/>
    <property type="match status" value="1"/>
</dbReference>
<dbReference type="OrthoDB" id="9803846at2"/>
<dbReference type="PIRSF" id="PIRSF000412">
    <property type="entry name" value="SHMT"/>
    <property type="match status" value="1"/>
</dbReference>
<evidence type="ECO:0000256" key="11">
    <source>
        <dbReference type="HAMAP-Rule" id="MF_00051"/>
    </source>
</evidence>
<evidence type="ECO:0000313" key="15">
    <source>
        <dbReference type="Proteomes" id="UP000023795"/>
    </source>
</evidence>
<dbReference type="Gene3D" id="3.40.640.10">
    <property type="entry name" value="Type I PLP-dependent aspartate aminotransferase-like (Major domain)"/>
    <property type="match status" value="1"/>
</dbReference>
<dbReference type="AlphaFoldDB" id="L2F941"/>
<keyword evidence="14" id="KW-0489">Methyltransferase</keyword>
<dbReference type="Pfam" id="PF00464">
    <property type="entry name" value="SHMT"/>
    <property type="match status" value="1"/>
</dbReference>
<dbReference type="SUPFAM" id="SSF53383">
    <property type="entry name" value="PLP-dependent transferases"/>
    <property type="match status" value="1"/>
</dbReference>
<keyword evidence="8 11" id="KW-0028">Amino-acid biosynthesis</keyword>
<keyword evidence="6 11" id="KW-0963">Cytoplasm</keyword>
<evidence type="ECO:0000256" key="5">
    <source>
        <dbReference type="ARBA" id="ARBA00011738"/>
    </source>
</evidence>
<organism evidence="14 15">
    <name type="scientific">Moraxella macacae 0408225</name>
    <dbReference type="NCBI Taxonomy" id="1230338"/>
    <lineage>
        <taxon>Bacteria</taxon>
        <taxon>Pseudomonadati</taxon>
        <taxon>Pseudomonadota</taxon>
        <taxon>Gammaproteobacteria</taxon>
        <taxon>Moraxellales</taxon>
        <taxon>Moraxellaceae</taxon>
        <taxon>Moraxella</taxon>
    </lineage>
</organism>
<comment type="function">
    <text evidence="11">Catalyzes the reversible interconversion of serine and glycine with tetrahydrofolate (THF) serving as the one-carbon carrier. This reaction serves as the major source of one-carbon groups required for the biosynthesis of purines, thymidylate, methionine, and other important biomolecules. Also exhibits THF-independent aldolase activity toward beta-hydroxyamino acids, producing glycine and aldehydes, via a retro-aldol mechanism.</text>
</comment>
<protein>
    <recommendedName>
        <fullName evidence="11">Serine hydroxymethyltransferase</fullName>
        <shortName evidence="11">SHMT</shortName>
        <shortName evidence="11">Serine methylase</shortName>
        <ecNumber evidence="11">2.1.2.1</ecNumber>
    </recommendedName>
</protein>
<dbReference type="PANTHER" id="PTHR11680">
    <property type="entry name" value="SERINE HYDROXYMETHYLTRANSFERASE"/>
    <property type="match status" value="1"/>
</dbReference>
<evidence type="ECO:0000256" key="8">
    <source>
        <dbReference type="ARBA" id="ARBA00022605"/>
    </source>
</evidence>
<comment type="caution">
    <text evidence="14">The sequence shown here is derived from an EMBL/GenBank/DDBJ whole genome shotgun (WGS) entry which is preliminary data.</text>
</comment>
<gene>
    <name evidence="11 14" type="primary">glyA</name>
    <name evidence="14" type="ORF">MOMA_01275</name>
</gene>
<evidence type="ECO:0000256" key="7">
    <source>
        <dbReference type="ARBA" id="ARBA00022563"/>
    </source>
</evidence>
<dbReference type="Proteomes" id="UP000023795">
    <property type="component" value="Unassembled WGS sequence"/>
</dbReference>
<feature type="site" description="Plays an important role in substrate specificity" evidence="11">
    <location>
        <position position="227"/>
    </location>
</feature>
<accession>L2F941</accession>
<feature type="domain" description="Serine hydroxymethyltransferase-like" evidence="13">
    <location>
        <begin position="8"/>
        <end position="384"/>
    </location>
</feature>
<dbReference type="GO" id="GO:0005829">
    <property type="term" value="C:cytosol"/>
    <property type="evidence" value="ECO:0007669"/>
    <property type="project" value="TreeGrafter"/>
</dbReference>
<dbReference type="InterPro" id="IPR049943">
    <property type="entry name" value="Ser_HO-MeTrfase-like"/>
</dbReference>
<dbReference type="InterPro" id="IPR001085">
    <property type="entry name" value="Ser_HO-MeTrfase"/>
</dbReference>
<comment type="pathway">
    <text evidence="11">One-carbon metabolism; tetrahydrofolate interconversion.</text>
</comment>
<dbReference type="UniPathway" id="UPA00288">
    <property type="reaction ID" value="UER01023"/>
</dbReference>
<dbReference type="GO" id="GO:0035999">
    <property type="term" value="P:tetrahydrofolate interconversion"/>
    <property type="evidence" value="ECO:0007669"/>
    <property type="project" value="UniProtKB-UniRule"/>
</dbReference>
<dbReference type="HAMAP" id="MF_00051">
    <property type="entry name" value="SHMT"/>
    <property type="match status" value="1"/>
</dbReference>
<dbReference type="GO" id="GO:0008168">
    <property type="term" value="F:methyltransferase activity"/>
    <property type="evidence" value="ECO:0007669"/>
    <property type="project" value="UniProtKB-KW"/>
</dbReference>
<sequence>MYKNISLAAYDPELAKAMEAETVRQESHIELIASENYCSPAVMEAQGSDLTNKYAEGYPNKRYYGGCEYVDVVEQLAIDRAKELFGADYANVQPHSGSNANAAVFLALLEAGDTVLGMSLAHGGHLTHGASVSFSGKTYNAVHYGIDDNGLVDYDEVERLAKQHKPKMIIAGFSAYSQVMDWQKFRNIADSVGAYLMVDMAHIAGLVAAGVYPSPVQIADVTTSTTHKTLRGPRSGLILAKKNEEIEKKLNSAVFPGSQGGPLMHAIAAKAVCFKEAMTPEYKDYQTQVVSNAKAMAEVIMDRGYDVVSGGTENHLMLISLIKQQITGKEADKWLGDAHITVNKNAVPNDPKSPFVTSGIRIGTPAVTTRGFKEEQVRELAGWICDVLDSRGDEKVLNEVREKVSVICKKFPVYESNMGFEAKAAELFDKVNQFIDDKADEHEIVAVAKQKATELYEKVNKIITK</sequence>
<evidence type="ECO:0000256" key="4">
    <source>
        <dbReference type="ARBA" id="ARBA00006376"/>
    </source>
</evidence>
<dbReference type="InterPro" id="IPR039429">
    <property type="entry name" value="SHMT-like_dom"/>
</dbReference>
<dbReference type="STRING" id="1230338.MOMA_01275"/>
<feature type="binding site" evidence="11">
    <location>
        <position position="244"/>
    </location>
    <ligand>
        <name>(6S)-5,6,7,8-tetrahydrofolate</name>
        <dbReference type="ChEBI" id="CHEBI:57453"/>
    </ligand>
</feature>
<dbReference type="GO" id="GO:0004372">
    <property type="term" value="F:glycine hydroxymethyltransferase activity"/>
    <property type="evidence" value="ECO:0007669"/>
    <property type="project" value="UniProtKB-UniRule"/>
</dbReference>
<dbReference type="PANTHER" id="PTHR11680:SF50">
    <property type="entry name" value="SERINE HYDROXYMETHYLTRANSFERASE"/>
    <property type="match status" value="1"/>
</dbReference>
<dbReference type="InterPro" id="IPR015422">
    <property type="entry name" value="PyrdxlP-dep_Trfase_small"/>
</dbReference>
<name>L2F941_9GAMM</name>
<evidence type="ECO:0000256" key="12">
    <source>
        <dbReference type="PIRSR" id="PIRSR000412-50"/>
    </source>
</evidence>
<dbReference type="eggNOG" id="COG0112">
    <property type="taxonomic scope" value="Bacteria"/>
</dbReference>
<evidence type="ECO:0000256" key="9">
    <source>
        <dbReference type="ARBA" id="ARBA00022679"/>
    </source>
</evidence>
<comment type="catalytic activity">
    <reaction evidence="1 11">
        <text>(6R)-5,10-methylene-5,6,7,8-tetrahydrofolate + glycine + H2O = (6S)-5,6,7,8-tetrahydrofolate + L-serine</text>
        <dbReference type="Rhea" id="RHEA:15481"/>
        <dbReference type="ChEBI" id="CHEBI:15377"/>
        <dbReference type="ChEBI" id="CHEBI:15636"/>
        <dbReference type="ChEBI" id="CHEBI:33384"/>
        <dbReference type="ChEBI" id="CHEBI:57305"/>
        <dbReference type="ChEBI" id="CHEBI:57453"/>
        <dbReference type="EC" id="2.1.2.1"/>
    </reaction>
</comment>
<comment type="subunit">
    <text evidence="5 11">Homodimer.</text>
</comment>
<feature type="modified residue" description="N6-(pyridoxal phosphate)lysine" evidence="11 12">
    <location>
        <position position="228"/>
    </location>
</feature>
<keyword evidence="7 11" id="KW-0554">One-carbon metabolism</keyword>
<comment type="similarity">
    <text evidence="4 11">Belongs to the SHMT family.</text>
</comment>
<evidence type="ECO:0000256" key="10">
    <source>
        <dbReference type="ARBA" id="ARBA00022898"/>
    </source>
</evidence>
<evidence type="ECO:0000313" key="14">
    <source>
        <dbReference type="EMBL" id="ELA08998.1"/>
    </source>
</evidence>
<evidence type="ECO:0000259" key="13">
    <source>
        <dbReference type="Pfam" id="PF00464"/>
    </source>
</evidence>
<dbReference type="GO" id="GO:0019264">
    <property type="term" value="P:glycine biosynthetic process from serine"/>
    <property type="evidence" value="ECO:0007669"/>
    <property type="project" value="UniProtKB-UniRule"/>
</dbReference>
<evidence type="ECO:0000256" key="3">
    <source>
        <dbReference type="ARBA" id="ARBA00004496"/>
    </source>
</evidence>
<evidence type="ECO:0000256" key="1">
    <source>
        <dbReference type="ARBA" id="ARBA00001528"/>
    </source>
</evidence>
<dbReference type="FunFam" id="3.90.1150.10:FF:000003">
    <property type="entry name" value="Serine hydroxymethyltransferase"/>
    <property type="match status" value="1"/>
</dbReference>
<evidence type="ECO:0000256" key="2">
    <source>
        <dbReference type="ARBA" id="ARBA00001933"/>
    </source>
</evidence>
<dbReference type="EC" id="2.1.2.1" evidence="11"/>
<comment type="pathway">
    <text evidence="11">Amino-acid biosynthesis; glycine biosynthesis; glycine from L-serine: step 1/1.</text>
</comment>
<comment type="subcellular location">
    <subcellularLocation>
        <location evidence="3 11">Cytoplasm</location>
    </subcellularLocation>
</comment>
<keyword evidence="15" id="KW-1185">Reference proteome</keyword>
<dbReference type="FunFam" id="3.40.640.10:FF:000001">
    <property type="entry name" value="Serine hydroxymethyltransferase"/>
    <property type="match status" value="1"/>
</dbReference>
<comment type="cofactor">
    <cofactor evidence="2 11 12">
        <name>pyridoxal 5'-phosphate</name>
        <dbReference type="ChEBI" id="CHEBI:597326"/>
    </cofactor>
</comment>
<dbReference type="NCBIfam" id="NF000586">
    <property type="entry name" value="PRK00011.1"/>
    <property type="match status" value="1"/>
</dbReference>